<sequence>MKTKSEYILNGSSIKSEKSFYNQVEKQLTFGLTWKIGRNLNAFNDVLRGGFGRFDCDEKIILKWKNFKKSEEYLSQAFLNRVLEIIDESENITFIKVN</sequence>
<gene>
    <name evidence="3" type="ORF">ACFQ2E_05700</name>
</gene>
<dbReference type="Gene3D" id="3.30.370.10">
    <property type="entry name" value="Barstar-like"/>
    <property type="match status" value="1"/>
</dbReference>
<name>A0ABW3R9X6_9FLAO</name>
<accession>A0ABW3R9X6</accession>
<evidence type="ECO:0000313" key="3">
    <source>
        <dbReference type="EMBL" id="MFD1161900.1"/>
    </source>
</evidence>
<dbReference type="Pfam" id="PF01337">
    <property type="entry name" value="Barstar"/>
    <property type="match status" value="1"/>
</dbReference>
<evidence type="ECO:0000313" key="4">
    <source>
        <dbReference type="Proteomes" id="UP001597163"/>
    </source>
</evidence>
<reference evidence="4" key="1">
    <citation type="journal article" date="2019" name="Int. J. Syst. Evol. Microbiol.">
        <title>The Global Catalogue of Microorganisms (GCM) 10K type strain sequencing project: providing services to taxonomists for standard genome sequencing and annotation.</title>
        <authorList>
            <consortium name="The Broad Institute Genomics Platform"/>
            <consortium name="The Broad Institute Genome Sequencing Center for Infectious Disease"/>
            <person name="Wu L."/>
            <person name="Ma J."/>
        </authorList>
    </citation>
    <scope>NUCLEOTIDE SEQUENCE [LARGE SCALE GENOMIC DNA]</scope>
    <source>
        <strain evidence="4">CCUG 63246</strain>
    </source>
</reference>
<comment type="caution">
    <text evidence="3">The sequence shown here is derived from an EMBL/GenBank/DDBJ whole genome shotgun (WGS) entry which is preliminary data.</text>
</comment>
<keyword evidence="4" id="KW-1185">Reference proteome</keyword>
<protein>
    <submittedName>
        <fullName evidence="3">Barstar family protein</fullName>
    </submittedName>
</protein>
<proteinExistence type="inferred from homology"/>
<dbReference type="InterPro" id="IPR035905">
    <property type="entry name" value="Barstar-like_sf"/>
</dbReference>
<dbReference type="Proteomes" id="UP001597163">
    <property type="component" value="Unassembled WGS sequence"/>
</dbReference>
<dbReference type="SUPFAM" id="SSF52038">
    <property type="entry name" value="Barstar-related"/>
    <property type="match status" value="1"/>
</dbReference>
<evidence type="ECO:0000259" key="2">
    <source>
        <dbReference type="Pfam" id="PF01337"/>
    </source>
</evidence>
<dbReference type="EMBL" id="JBHTLJ010000002">
    <property type="protein sequence ID" value="MFD1161900.1"/>
    <property type="molecule type" value="Genomic_DNA"/>
</dbReference>
<dbReference type="RefSeq" id="WP_311937679.1">
    <property type="nucleotide sequence ID" value="NZ_JAVSCK010000002.1"/>
</dbReference>
<organism evidence="3 4">
    <name type="scientific">Hwangdonia seohaensis</name>
    <dbReference type="NCBI Taxonomy" id="1240727"/>
    <lineage>
        <taxon>Bacteria</taxon>
        <taxon>Pseudomonadati</taxon>
        <taxon>Bacteroidota</taxon>
        <taxon>Flavobacteriia</taxon>
        <taxon>Flavobacteriales</taxon>
        <taxon>Flavobacteriaceae</taxon>
        <taxon>Hwangdonia</taxon>
    </lineage>
</organism>
<dbReference type="InterPro" id="IPR000468">
    <property type="entry name" value="Barstar"/>
</dbReference>
<feature type="domain" description="Barstar (barnase inhibitor)" evidence="2">
    <location>
        <begin position="9"/>
        <end position="89"/>
    </location>
</feature>
<comment type="similarity">
    <text evidence="1">Belongs to the barstar family.</text>
</comment>
<evidence type="ECO:0000256" key="1">
    <source>
        <dbReference type="ARBA" id="ARBA00006845"/>
    </source>
</evidence>